<feature type="domain" description="Secretion system C-terminal sorting" evidence="1">
    <location>
        <begin position="1"/>
        <end position="80"/>
    </location>
</feature>
<gene>
    <name evidence="2" type="ORF">S01H4_32373</name>
</gene>
<evidence type="ECO:0000259" key="1">
    <source>
        <dbReference type="Pfam" id="PF18962"/>
    </source>
</evidence>
<comment type="caution">
    <text evidence="2">The sequence shown here is derived from an EMBL/GenBank/DDBJ whole genome shotgun (WGS) entry which is preliminary data.</text>
</comment>
<protein>
    <recommendedName>
        <fullName evidence="1">Secretion system C-terminal sorting domain-containing protein</fullName>
    </recommendedName>
</protein>
<sequence>PNPFRNKTDITFSIGQGAKSIDLKIYDVTGRLVRQFDHTTIRLSDHISWDGNDNAGRVLPNGVYFYQLNVDDQSIIKKLIMLR</sequence>
<name>X1BU32_9ZZZZ</name>
<proteinExistence type="predicted"/>
<dbReference type="AlphaFoldDB" id="X1BU32"/>
<organism evidence="2">
    <name type="scientific">marine sediment metagenome</name>
    <dbReference type="NCBI Taxonomy" id="412755"/>
    <lineage>
        <taxon>unclassified sequences</taxon>
        <taxon>metagenomes</taxon>
        <taxon>ecological metagenomes</taxon>
    </lineage>
</organism>
<dbReference type="NCBIfam" id="TIGR04183">
    <property type="entry name" value="Por_Secre_tail"/>
    <property type="match status" value="1"/>
</dbReference>
<evidence type="ECO:0000313" key="2">
    <source>
        <dbReference type="EMBL" id="GAG87703.1"/>
    </source>
</evidence>
<reference evidence="2" key="1">
    <citation type="journal article" date="2014" name="Front. Microbiol.">
        <title>High frequency of phylogenetically diverse reductive dehalogenase-homologous genes in deep subseafloor sedimentary metagenomes.</title>
        <authorList>
            <person name="Kawai M."/>
            <person name="Futagami T."/>
            <person name="Toyoda A."/>
            <person name="Takaki Y."/>
            <person name="Nishi S."/>
            <person name="Hori S."/>
            <person name="Arai W."/>
            <person name="Tsubouchi T."/>
            <person name="Morono Y."/>
            <person name="Uchiyama I."/>
            <person name="Ito T."/>
            <person name="Fujiyama A."/>
            <person name="Inagaki F."/>
            <person name="Takami H."/>
        </authorList>
    </citation>
    <scope>NUCLEOTIDE SEQUENCE</scope>
    <source>
        <strain evidence="2">Expedition CK06-06</strain>
    </source>
</reference>
<dbReference type="Pfam" id="PF18962">
    <property type="entry name" value="Por_Secre_tail"/>
    <property type="match status" value="1"/>
</dbReference>
<dbReference type="Gene3D" id="2.60.40.4070">
    <property type="match status" value="1"/>
</dbReference>
<feature type="non-terminal residue" evidence="2">
    <location>
        <position position="1"/>
    </location>
</feature>
<accession>X1BU32</accession>
<dbReference type="InterPro" id="IPR026444">
    <property type="entry name" value="Secre_tail"/>
</dbReference>
<dbReference type="EMBL" id="BART01016914">
    <property type="protein sequence ID" value="GAG87703.1"/>
    <property type="molecule type" value="Genomic_DNA"/>
</dbReference>